<keyword evidence="6" id="KW-1185">Reference proteome</keyword>
<dbReference type="PANTHER" id="PTHR11129">
    <property type="entry name" value="PROTEIN FARNESYLTRANSFERASE ALPHA SUBUNIT/RAB GERANYLGERANYL TRANSFERASE ALPHA SUBUNIT"/>
    <property type="match status" value="1"/>
</dbReference>
<protein>
    <submittedName>
        <fullName evidence="5">Protein prenyltransferase alpha subunit repeat-containing protein 1</fullName>
    </submittedName>
</protein>
<dbReference type="OrthoDB" id="1924260at2759"/>
<keyword evidence="2" id="KW-0637">Prenyltransferase</keyword>
<keyword evidence="4" id="KW-0677">Repeat</keyword>
<gene>
    <name evidence="5" type="primary">PTAR1</name>
    <name evidence="5" type="ORF">BGZ65_011015</name>
</gene>
<dbReference type="Pfam" id="PF01239">
    <property type="entry name" value="PPTA"/>
    <property type="match status" value="3"/>
</dbReference>
<evidence type="ECO:0000313" key="6">
    <source>
        <dbReference type="Proteomes" id="UP000749646"/>
    </source>
</evidence>
<dbReference type="GO" id="GO:0005737">
    <property type="term" value="C:cytoplasm"/>
    <property type="evidence" value="ECO:0007669"/>
    <property type="project" value="TreeGrafter"/>
</dbReference>
<dbReference type="AlphaFoldDB" id="A0A9P6SUP0"/>
<proteinExistence type="inferred from homology"/>
<comment type="similarity">
    <text evidence="1">Belongs to the protein prenyltransferase subunit alpha family.</text>
</comment>
<reference evidence="5" key="1">
    <citation type="journal article" date="2020" name="Fungal Divers.">
        <title>Resolving the Mortierellaceae phylogeny through synthesis of multi-gene phylogenetics and phylogenomics.</title>
        <authorList>
            <person name="Vandepol N."/>
            <person name="Liber J."/>
            <person name="Desiro A."/>
            <person name="Na H."/>
            <person name="Kennedy M."/>
            <person name="Barry K."/>
            <person name="Grigoriev I.V."/>
            <person name="Miller A.N."/>
            <person name="O'Donnell K."/>
            <person name="Stajich J.E."/>
            <person name="Bonito G."/>
        </authorList>
    </citation>
    <scope>NUCLEOTIDE SEQUENCE</scope>
    <source>
        <strain evidence="5">MES-2147</strain>
    </source>
</reference>
<name>A0A9P6SUP0_9FUNG</name>
<dbReference type="Gene3D" id="1.25.40.120">
    <property type="entry name" value="Protein prenylyltransferase"/>
    <property type="match status" value="1"/>
</dbReference>
<dbReference type="EMBL" id="JAAAHW010000184">
    <property type="protein sequence ID" value="KAG0005500.1"/>
    <property type="molecule type" value="Genomic_DNA"/>
</dbReference>
<dbReference type="GO" id="GO:0008318">
    <property type="term" value="F:protein prenyltransferase activity"/>
    <property type="evidence" value="ECO:0007669"/>
    <property type="project" value="InterPro"/>
</dbReference>
<evidence type="ECO:0000256" key="2">
    <source>
        <dbReference type="ARBA" id="ARBA00022602"/>
    </source>
</evidence>
<dbReference type="SUPFAM" id="SSF48439">
    <property type="entry name" value="Protein prenylyltransferase"/>
    <property type="match status" value="1"/>
</dbReference>
<dbReference type="PROSITE" id="PS51147">
    <property type="entry name" value="PFTA"/>
    <property type="match status" value="1"/>
</dbReference>
<comment type="caution">
    <text evidence="5">The sequence shown here is derived from an EMBL/GenBank/DDBJ whole genome shotgun (WGS) entry which is preliminary data.</text>
</comment>
<evidence type="ECO:0000313" key="5">
    <source>
        <dbReference type="EMBL" id="KAG0005500.1"/>
    </source>
</evidence>
<sequence length="513" mass="59332">MAAEARLANTPINSLDPTLTKEVLYERLVDILDRNNIDEVGFLPFLPDVSDCTSGSESGSPLQYPYSVQEQGTKLGISVFCWVPLLDESYRILKDSIRGGSIEEGQWWSNPEEGHLDPQKELQFLNVALTFPRNCKSSGAWHHRKWLLCFIHRDHETIPIPPSEIQEQLRICHLAAERYPKCYYAWTMRHWLVEQLGRYWWNASLQDEDSYHLVQDVQTLLPSAQLQQGLLHTTSTTEGPPLRDHFLQPLLEEFERMKSHMQRNVSDHSTQQHFQQCMIQLSGKWIVQRAQQDERHDPTRAGGSLTTVLQWTRNDLASRRQRRDKWFKEHRDKANQSGQIPTILYRSAIKSIAVFAKKINAIDDDEAWTIDSMDADGIQSASYSWVLSLWISELRRTHDLIMTYPGHESLWYHLRFVHYGLRWLDCEMDIGDQAAASCETDGRIVEDHDELFISPATMDKFLGQILSDLTSGQEDGETGNATSSLTEALEKQREYADRYLKWVHRLDMEADAC</sequence>
<accession>A0A9P6SUP0</accession>
<dbReference type="InterPro" id="IPR002088">
    <property type="entry name" value="Prenyl_trans_a"/>
</dbReference>
<dbReference type="Proteomes" id="UP000749646">
    <property type="component" value="Unassembled WGS sequence"/>
</dbReference>
<dbReference type="PANTHER" id="PTHR11129:SF3">
    <property type="entry name" value="PROTEIN PRENYLTRANSFERASE ALPHA SUBUNIT REPEAT-CONTAINING PROTEIN 1"/>
    <property type="match status" value="1"/>
</dbReference>
<evidence type="ECO:0000256" key="1">
    <source>
        <dbReference type="ARBA" id="ARBA00006734"/>
    </source>
</evidence>
<evidence type="ECO:0000256" key="4">
    <source>
        <dbReference type="ARBA" id="ARBA00022737"/>
    </source>
</evidence>
<organism evidence="5 6">
    <name type="scientific">Modicella reniformis</name>
    <dbReference type="NCBI Taxonomy" id="1440133"/>
    <lineage>
        <taxon>Eukaryota</taxon>
        <taxon>Fungi</taxon>
        <taxon>Fungi incertae sedis</taxon>
        <taxon>Mucoromycota</taxon>
        <taxon>Mortierellomycotina</taxon>
        <taxon>Mortierellomycetes</taxon>
        <taxon>Mortierellales</taxon>
        <taxon>Mortierellaceae</taxon>
        <taxon>Modicella</taxon>
    </lineage>
</organism>
<evidence type="ECO:0000256" key="3">
    <source>
        <dbReference type="ARBA" id="ARBA00022679"/>
    </source>
</evidence>
<keyword evidence="3" id="KW-0808">Transferase</keyword>